<sequence>MLKPQYWITSFLLLLALNLIAIVNNHINQFLLTILESSGELLLYIVSLLVNLLIGGIVLSYFHLWLRERRIILSLDLQSIRSAILSFLILFLYYNTIVLIDFYSKYFINVEIMKTNHWSFASIYFIIFCAFFYFLFDNFKITRK</sequence>
<proteinExistence type="predicted"/>
<dbReference type="EMBL" id="MT840190">
    <property type="protein sequence ID" value="QNL31743.1"/>
    <property type="molecule type" value="Genomic_DNA"/>
</dbReference>
<feature type="transmembrane region" description="Helical" evidence="1">
    <location>
        <begin position="41"/>
        <end position="62"/>
    </location>
</feature>
<keyword evidence="1" id="KW-0472">Membrane</keyword>
<name>A0A7G9A4S0_9VIRU</name>
<organism evidence="2">
    <name type="scientific">Bacteriophage sp</name>
    <dbReference type="NCBI Taxonomy" id="38018"/>
    <lineage>
        <taxon>Viruses</taxon>
    </lineage>
</organism>
<evidence type="ECO:0000256" key="1">
    <source>
        <dbReference type="SAM" id="Phobius"/>
    </source>
</evidence>
<evidence type="ECO:0000313" key="2">
    <source>
        <dbReference type="EMBL" id="QNL31743.1"/>
    </source>
</evidence>
<keyword evidence="1" id="KW-1133">Transmembrane helix</keyword>
<reference evidence="2" key="1">
    <citation type="submission" date="2020-07" db="EMBL/GenBank/DDBJ databases">
        <title>Dissolved microcystin release linked to lysis of a Microcystis spp. bloom in Lake Erie (USA) attributed to a novel cyanophage.</title>
        <authorList>
            <person name="McKindles K.M."/>
            <person name="Manes M.A."/>
            <person name="DeMarco J.R."/>
            <person name="McClure A."/>
            <person name="McKay R.M."/>
            <person name="Davis T.W."/>
            <person name="Bullerjahn G.S."/>
        </authorList>
    </citation>
    <scope>NUCLEOTIDE SEQUENCE</scope>
</reference>
<accession>A0A7G9A4S0</accession>
<feature type="transmembrane region" description="Helical" evidence="1">
    <location>
        <begin position="116"/>
        <end position="136"/>
    </location>
</feature>
<feature type="transmembrane region" description="Helical" evidence="1">
    <location>
        <begin position="83"/>
        <end position="104"/>
    </location>
</feature>
<keyword evidence="1" id="KW-0812">Transmembrane</keyword>
<protein>
    <submittedName>
        <fullName evidence="2">Uncharacterized protein</fullName>
    </submittedName>
</protein>